<evidence type="ECO:0000313" key="8">
    <source>
        <dbReference type="Proteomes" id="UP000271241"/>
    </source>
</evidence>
<gene>
    <name evidence="7" type="ORF">THASP1DRAFT_13242</name>
</gene>
<dbReference type="GO" id="GO:0015165">
    <property type="term" value="F:pyrimidine nucleotide-sugar transmembrane transporter activity"/>
    <property type="evidence" value="ECO:0007669"/>
    <property type="project" value="InterPro"/>
</dbReference>
<dbReference type="SUPFAM" id="SSF103481">
    <property type="entry name" value="Multidrug resistance efflux transporter EmrE"/>
    <property type="match status" value="1"/>
</dbReference>
<dbReference type="OrthoDB" id="29773at2759"/>
<feature type="transmembrane region" description="Helical" evidence="6">
    <location>
        <begin position="27"/>
        <end position="46"/>
    </location>
</feature>
<keyword evidence="2 6" id="KW-0812">Transmembrane</keyword>
<name>A0A4P9XXI5_9FUNG</name>
<dbReference type="InterPro" id="IPR037185">
    <property type="entry name" value="EmrE-like"/>
</dbReference>
<feature type="transmembrane region" description="Helical" evidence="6">
    <location>
        <begin position="355"/>
        <end position="373"/>
    </location>
</feature>
<evidence type="ECO:0000256" key="4">
    <source>
        <dbReference type="ARBA" id="ARBA00023136"/>
    </source>
</evidence>
<feature type="transmembrane region" description="Helical" evidence="6">
    <location>
        <begin position="239"/>
        <end position="262"/>
    </location>
</feature>
<evidence type="ECO:0000256" key="6">
    <source>
        <dbReference type="SAM" id="Phobius"/>
    </source>
</evidence>
<feature type="transmembrane region" description="Helical" evidence="6">
    <location>
        <begin position="171"/>
        <end position="191"/>
    </location>
</feature>
<comment type="subcellular location">
    <subcellularLocation>
        <location evidence="1">Membrane</location>
        <topology evidence="1">Multi-pass membrane protein</topology>
    </subcellularLocation>
</comment>
<dbReference type="Pfam" id="PF04142">
    <property type="entry name" value="Nuc_sug_transp"/>
    <property type="match status" value="1"/>
</dbReference>
<feature type="transmembrane region" description="Helical" evidence="6">
    <location>
        <begin position="198"/>
        <end position="219"/>
    </location>
</feature>
<evidence type="ECO:0000256" key="2">
    <source>
        <dbReference type="ARBA" id="ARBA00022692"/>
    </source>
</evidence>
<keyword evidence="4 6" id="KW-0472">Membrane</keyword>
<evidence type="ECO:0000256" key="3">
    <source>
        <dbReference type="ARBA" id="ARBA00022989"/>
    </source>
</evidence>
<evidence type="ECO:0008006" key="9">
    <source>
        <dbReference type="Google" id="ProtNLM"/>
    </source>
</evidence>
<dbReference type="GO" id="GO:0000139">
    <property type="term" value="C:Golgi membrane"/>
    <property type="evidence" value="ECO:0007669"/>
    <property type="project" value="InterPro"/>
</dbReference>
<feature type="transmembrane region" description="Helical" evidence="6">
    <location>
        <begin position="379"/>
        <end position="398"/>
    </location>
</feature>
<dbReference type="InterPro" id="IPR007271">
    <property type="entry name" value="Nuc_sug_transpt"/>
</dbReference>
<evidence type="ECO:0000256" key="1">
    <source>
        <dbReference type="ARBA" id="ARBA00004141"/>
    </source>
</evidence>
<evidence type="ECO:0000256" key="5">
    <source>
        <dbReference type="SAM" id="Coils"/>
    </source>
</evidence>
<accession>A0A4P9XXI5</accession>
<feature type="transmembrane region" description="Helical" evidence="6">
    <location>
        <begin position="143"/>
        <end position="165"/>
    </location>
</feature>
<dbReference type="EMBL" id="KZ992467">
    <property type="protein sequence ID" value="RKP10160.1"/>
    <property type="molecule type" value="Genomic_DNA"/>
</dbReference>
<reference evidence="8" key="1">
    <citation type="journal article" date="2018" name="Nat. Microbiol.">
        <title>Leveraging single-cell genomics to expand the fungal tree of life.</title>
        <authorList>
            <person name="Ahrendt S.R."/>
            <person name="Quandt C.A."/>
            <person name="Ciobanu D."/>
            <person name="Clum A."/>
            <person name="Salamov A."/>
            <person name="Andreopoulos B."/>
            <person name="Cheng J.F."/>
            <person name="Woyke T."/>
            <person name="Pelin A."/>
            <person name="Henrissat B."/>
            <person name="Reynolds N.K."/>
            <person name="Benny G.L."/>
            <person name="Smith M.E."/>
            <person name="James T.Y."/>
            <person name="Grigoriev I.V."/>
        </authorList>
    </citation>
    <scope>NUCLEOTIDE SEQUENCE [LARGE SCALE GENOMIC DNA]</scope>
    <source>
        <strain evidence="8">RSA 1356</strain>
    </source>
</reference>
<protein>
    <recommendedName>
        <fullName evidence="9">Integral membrane protein</fullName>
    </recommendedName>
</protein>
<feature type="transmembrane region" description="Helical" evidence="6">
    <location>
        <begin position="322"/>
        <end position="343"/>
    </location>
</feature>
<keyword evidence="3 6" id="KW-1133">Transmembrane helix</keyword>
<keyword evidence="5" id="KW-0175">Coiled coil</keyword>
<feature type="transmembrane region" description="Helical" evidence="6">
    <location>
        <begin position="274"/>
        <end position="302"/>
    </location>
</feature>
<evidence type="ECO:0000313" key="7">
    <source>
        <dbReference type="EMBL" id="RKP10160.1"/>
    </source>
</evidence>
<dbReference type="AlphaFoldDB" id="A0A4P9XXI5"/>
<feature type="coiled-coil region" evidence="5">
    <location>
        <begin position="99"/>
        <end position="141"/>
    </location>
</feature>
<dbReference type="PANTHER" id="PTHR13146:SF0">
    <property type="entry name" value="SOLUTE CARRIER FAMILY 35 MEMBER F6"/>
    <property type="match status" value="1"/>
</dbReference>
<dbReference type="PANTHER" id="PTHR13146">
    <property type="match status" value="1"/>
</dbReference>
<sequence length="424" mass="46920">MTEEAPVSEQQVASRGLFRPQRSNARLYIGFLVAGMLFTGTCNTLLNKVQDMQCVENCDDPDPRNRKNFEQPVYQTLNMFIGELMCLFVAYAASAFTAFRDLHEKAEQAKEAASDLTDLALEAARAEIEQARSERKPLTGRHILLLWLPTLCDICGTTLMNVGLIYTTASIYQMLRGAVVIFSAFFSILFLSHRLRSFQWFALCTVVTGVALVGLSSITGTPSKPASLGVGTDAEAEDVMLAAIGVIMVLAAQVFAAAQFVIEEKIMTRYAVEPILAVGLEGLFGCITVLAAMPILYLLFGLSHPNGFFDFPTGWHQIWDHQGVWVAGIAIALSIAFFNWFGLSVTRTVSSVSRATIDTCRTLFIWMVSLGLGWESFKWLQVVGFVLLVYGTFLYNGVVRPPKPFRRHGGEEIIDETEPILPRE</sequence>
<keyword evidence="8" id="KW-1185">Reference proteome</keyword>
<dbReference type="InterPro" id="IPR012404">
    <property type="entry name" value="UCP036436"/>
</dbReference>
<proteinExistence type="predicted"/>
<dbReference type="Proteomes" id="UP000271241">
    <property type="component" value="Unassembled WGS sequence"/>
</dbReference>
<organism evidence="7 8">
    <name type="scientific">Thamnocephalis sphaerospora</name>
    <dbReference type="NCBI Taxonomy" id="78915"/>
    <lineage>
        <taxon>Eukaryota</taxon>
        <taxon>Fungi</taxon>
        <taxon>Fungi incertae sedis</taxon>
        <taxon>Zoopagomycota</taxon>
        <taxon>Zoopagomycotina</taxon>
        <taxon>Zoopagomycetes</taxon>
        <taxon>Zoopagales</taxon>
        <taxon>Sigmoideomycetaceae</taxon>
        <taxon>Thamnocephalis</taxon>
    </lineage>
</organism>
<feature type="transmembrane region" description="Helical" evidence="6">
    <location>
        <begin position="79"/>
        <end position="99"/>
    </location>
</feature>
<dbReference type="PIRSF" id="PIRSF036436">
    <property type="entry name" value="UCP036436"/>
    <property type="match status" value="1"/>
</dbReference>